<comment type="caution">
    <text evidence="2">The sequence shown here is derived from an EMBL/GenBank/DDBJ whole genome shotgun (WGS) entry which is preliminary data.</text>
</comment>
<proteinExistence type="predicted"/>
<protein>
    <recommendedName>
        <fullName evidence="4">F-box domain-containing protein</fullName>
    </recommendedName>
</protein>
<name>A0AAW0GHR2_9APHY</name>
<feature type="region of interest" description="Disordered" evidence="1">
    <location>
        <begin position="1"/>
        <end position="51"/>
    </location>
</feature>
<evidence type="ECO:0000313" key="3">
    <source>
        <dbReference type="Proteomes" id="UP001385951"/>
    </source>
</evidence>
<evidence type="ECO:0000256" key="1">
    <source>
        <dbReference type="SAM" id="MobiDB-lite"/>
    </source>
</evidence>
<sequence length="653" mass="71787">MSSPNGGLANSETSLPVSTSTEVTGQPYSCTDTPVIAPDLNTSSLDSPDDHYPENVPPVRAVNALLESPSSNQTSLDMLSQTEENALGSAAAETPRVSYQSLPSELLLEIFRYATYVPRSRKLTPSDPFIPPHRGNGNVNTSAISTKNKIHLVLVCKEWRELANELLYEYVVISSLRRARLIARTLVHSGQRAFSDQRKDNSRGGHGQLVRHLEVHSSIRNSEKLPFLNEVASILLRCNNLLSFSGFWTYEVPSAFVDGVLRTTKNTLHGLSWTQPLFRFNYSGTTSEPIFTSKSLNSLQNLKVLELLEMPKHSHTSSSNWRDNLNESALAQITPPPLSQSGITLPNVSTLRLASVPTLLAFASTLSLPSLHTVIIDSSATYSDFSDFHPPLLSNMASSPLTYTLLQFLAAHGSSIHFLEVIPPRNRQRIRGETSNEPLDGRKAGYIPSPYPISPGLFLQPGACPNLQSLVFDCRERSMVYPISFELAVGLTGRQSNGRESVSPAPSDALDGTTPSPPPTLIFDTPLALPISSKPTLLTQRHGALRQIGIRGLDIARLYPSKPCHSQGHLLSLLNLKEGGNDMLPSLVKVQAIDFVVEESWDTNAKDIFIWWAERFDAVGTDLVDGECVLWLYDDEDYTPVPSEAQMKPTNRN</sequence>
<dbReference type="AlphaFoldDB" id="A0AAW0GHR2"/>
<accession>A0AAW0GHR2</accession>
<dbReference type="EMBL" id="JASBNA010000004">
    <property type="protein sequence ID" value="KAK7692227.1"/>
    <property type="molecule type" value="Genomic_DNA"/>
</dbReference>
<dbReference type="Gene3D" id="1.20.1280.50">
    <property type="match status" value="1"/>
</dbReference>
<reference evidence="2 3" key="1">
    <citation type="submission" date="2022-09" db="EMBL/GenBank/DDBJ databases">
        <authorList>
            <person name="Palmer J.M."/>
        </authorList>
    </citation>
    <scope>NUCLEOTIDE SEQUENCE [LARGE SCALE GENOMIC DNA]</scope>
    <source>
        <strain evidence="2 3">DSM 7382</strain>
    </source>
</reference>
<dbReference type="Proteomes" id="UP001385951">
    <property type="component" value="Unassembled WGS sequence"/>
</dbReference>
<evidence type="ECO:0000313" key="2">
    <source>
        <dbReference type="EMBL" id="KAK7692227.1"/>
    </source>
</evidence>
<feature type="region of interest" description="Disordered" evidence="1">
    <location>
        <begin position="495"/>
        <end position="516"/>
    </location>
</feature>
<feature type="compositionally biased region" description="Polar residues" evidence="1">
    <location>
        <begin position="1"/>
        <end position="32"/>
    </location>
</feature>
<keyword evidence="3" id="KW-1185">Reference proteome</keyword>
<evidence type="ECO:0008006" key="4">
    <source>
        <dbReference type="Google" id="ProtNLM"/>
    </source>
</evidence>
<gene>
    <name evidence="2" type="ORF">QCA50_003851</name>
</gene>
<organism evidence="2 3">
    <name type="scientific">Cerrena zonata</name>
    <dbReference type="NCBI Taxonomy" id="2478898"/>
    <lineage>
        <taxon>Eukaryota</taxon>
        <taxon>Fungi</taxon>
        <taxon>Dikarya</taxon>
        <taxon>Basidiomycota</taxon>
        <taxon>Agaricomycotina</taxon>
        <taxon>Agaricomycetes</taxon>
        <taxon>Polyporales</taxon>
        <taxon>Cerrenaceae</taxon>
        <taxon>Cerrena</taxon>
    </lineage>
</organism>